<sequence>MSLLNRTFPAPLHVDISAGALNRLHDVISDPRVAPDSRVAVIISTGSGLAFRAQIEKQIPHADFFELSDGSLQSAQDIAAKLTNYSSVVGVGGGRVLDAAKYAASQANLPMIAVATNLAHDGIASPVSILEHDGTRSSHGVSVPAAVLIDLDVVRSGPVRFLRAGIGDVLSNLNAVADWELAREINGEEVDGLAASMSRTAATSLLNHPGTIEDPGFLTTLAEGLVLSGLAMAVAGTSRPCSGACHEISHAIDMVLPEKSAPHGEQVAVGALFATYLRGATEEFNQLHDALFRHGLPTSPKDLGLTTEQFAQAVAFAPQTRPDRFTILEHKNLDEAELMRVVSDFVAAL</sequence>
<accession>A0A6J6K926</accession>
<evidence type="ECO:0000256" key="6">
    <source>
        <dbReference type="ARBA" id="ARBA00023027"/>
    </source>
</evidence>
<keyword evidence="9" id="KW-1208">Phospholipid metabolism</keyword>
<dbReference type="SUPFAM" id="SSF56796">
    <property type="entry name" value="Dehydroquinate synthase-like"/>
    <property type="match status" value="1"/>
</dbReference>
<evidence type="ECO:0000256" key="9">
    <source>
        <dbReference type="ARBA" id="ARBA00023264"/>
    </source>
</evidence>
<gene>
    <name evidence="10" type="ORF">UFOPK2237_00191</name>
</gene>
<keyword evidence="4" id="KW-0521">NADP</keyword>
<dbReference type="PIRSF" id="PIRSF000112">
    <property type="entry name" value="Glycerol_dehydrogenase"/>
    <property type="match status" value="1"/>
</dbReference>
<evidence type="ECO:0000256" key="4">
    <source>
        <dbReference type="ARBA" id="ARBA00022857"/>
    </source>
</evidence>
<keyword evidence="7" id="KW-0443">Lipid metabolism</keyword>
<dbReference type="Pfam" id="PF13685">
    <property type="entry name" value="Fe-ADH_2"/>
    <property type="match status" value="1"/>
</dbReference>
<evidence type="ECO:0000256" key="3">
    <source>
        <dbReference type="ARBA" id="ARBA00022723"/>
    </source>
</evidence>
<dbReference type="InterPro" id="IPR032837">
    <property type="entry name" value="G1PDH"/>
</dbReference>
<evidence type="ECO:0000313" key="10">
    <source>
        <dbReference type="EMBL" id="CAB4645468.1"/>
    </source>
</evidence>
<evidence type="ECO:0000256" key="5">
    <source>
        <dbReference type="ARBA" id="ARBA00023002"/>
    </source>
</evidence>
<dbReference type="AlphaFoldDB" id="A0A6J6K926"/>
<reference evidence="10" key="1">
    <citation type="submission" date="2020-05" db="EMBL/GenBank/DDBJ databases">
        <authorList>
            <person name="Chiriac C."/>
            <person name="Salcher M."/>
            <person name="Ghai R."/>
            <person name="Kavagutti S V."/>
        </authorList>
    </citation>
    <scope>NUCLEOTIDE SEQUENCE</scope>
</reference>
<dbReference type="PANTHER" id="PTHR43616:SF5">
    <property type="entry name" value="GLYCEROL DEHYDROGENASE 1"/>
    <property type="match status" value="1"/>
</dbReference>
<keyword evidence="3" id="KW-0479">Metal-binding</keyword>
<evidence type="ECO:0000256" key="2">
    <source>
        <dbReference type="ARBA" id="ARBA00022516"/>
    </source>
</evidence>
<protein>
    <submittedName>
        <fullName evidence="10">Unannotated protein</fullName>
    </submittedName>
</protein>
<dbReference type="PANTHER" id="PTHR43616">
    <property type="entry name" value="GLYCEROL DEHYDROGENASE"/>
    <property type="match status" value="1"/>
</dbReference>
<dbReference type="Gene3D" id="3.40.50.1970">
    <property type="match status" value="1"/>
</dbReference>
<keyword evidence="5" id="KW-0560">Oxidoreductase</keyword>
<dbReference type="GO" id="GO:0016614">
    <property type="term" value="F:oxidoreductase activity, acting on CH-OH group of donors"/>
    <property type="evidence" value="ECO:0007669"/>
    <property type="project" value="InterPro"/>
</dbReference>
<dbReference type="CDD" id="cd08174">
    <property type="entry name" value="G1PDH-like"/>
    <property type="match status" value="1"/>
</dbReference>
<dbReference type="EMBL" id="CAEZWI010000011">
    <property type="protein sequence ID" value="CAB4645468.1"/>
    <property type="molecule type" value="Genomic_DNA"/>
</dbReference>
<keyword evidence="1" id="KW-0963">Cytoplasm</keyword>
<keyword evidence="8" id="KW-0594">Phospholipid biosynthesis</keyword>
<keyword evidence="6" id="KW-0520">NAD</keyword>
<dbReference type="Gene3D" id="1.20.1090.10">
    <property type="entry name" value="Dehydroquinate synthase-like - alpha domain"/>
    <property type="match status" value="1"/>
</dbReference>
<organism evidence="10">
    <name type="scientific">freshwater metagenome</name>
    <dbReference type="NCBI Taxonomy" id="449393"/>
    <lineage>
        <taxon>unclassified sequences</taxon>
        <taxon>metagenomes</taxon>
        <taxon>ecological metagenomes</taxon>
    </lineage>
</organism>
<dbReference type="InterPro" id="IPR016205">
    <property type="entry name" value="Glycerol_DH"/>
</dbReference>
<evidence type="ECO:0000256" key="8">
    <source>
        <dbReference type="ARBA" id="ARBA00023209"/>
    </source>
</evidence>
<proteinExistence type="predicted"/>
<evidence type="ECO:0000256" key="1">
    <source>
        <dbReference type="ARBA" id="ARBA00022490"/>
    </source>
</evidence>
<dbReference type="GO" id="GO:0008654">
    <property type="term" value="P:phospholipid biosynthetic process"/>
    <property type="evidence" value="ECO:0007669"/>
    <property type="project" value="UniProtKB-KW"/>
</dbReference>
<evidence type="ECO:0000256" key="7">
    <source>
        <dbReference type="ARBA" id="ARBA00023098"/>
    </source>
</evidence>
<dbReference type="GO" id="GO:0046872">
    <property type="term" value="F:metal ion binding"/>
    <property type="evidence" value="ECO:0007669"/>
    <property type="project" value="UniProtKB-KW"/>
</dbReference>
<keyword evidence="2" id="KW-0444">Lipid biosynthesis</keyword>
<name>A0A6J6K926_9ZZZZ</name>